<reference evidence="3 4" key="1">
    <citation type="submission" date="2019-04" db="EMBL/GenBank/DDBJ databases">
        <authorList>
            <person name="Li Y."/>
            <person name="Wang J."/>
        </authorList>
    </citation>
    <scope>NUCLEOTIDE SEQUENCE [LARGE SCALE GENOMIC DNA]</scope>
    <source>
        <strain evidence="3 4">DSM 14668</strain>
    </source>
</reference>
<dbReference type="RefSeq" id="WP_136931844.1">
    <property type="nucleotide sequence ID" value="NZ_SSMQ01000030.1"/>
</dbReference>
<organism evidence="3 4">
    <name type="scientific">Polyangium fumosum</name>
    <dbReference type="NCBI Taxonomy" id="889272"/>
    <lineage>
        <taxon>Bacteria</taxon>
        <taxon>Pseudomonadati</taxon>
        <taxon>Myxococcota</taxon>
        <taxon>Polyangia</taxon>
        <taxon>Polyangiales</taxon>
        <taxon>Polyangiaceae</taxon>
        <taxon>Polyangium</taxon>
    </lineage>
</organism>
<name>A0A4U1J7D9_9BACT</name>
<sequence length="205" mass="21792">MSVARRALPLCLPLLLALAACDEPASTKGASSAAPSAAPPPSVEPPPSATTPPPPAKAKIEMPPRPVPLGSAGPIQPSAPPDQQMMAIQYTIAMVTPRGTDPLVDKDYVERIVKKLEAAVRTADKGKTPPNPVKANKGNRKLEVDMGKGCNERVPENLLHQRAGSSLKEAYEAGVLVISCHDDKWECHQSTRIPEDVLCHAAPRR</sequence>
<dbReference type="OrthoDB" id="5516385at2"/>
<dbReference type="EMBL" id="SSMQ01000030">
    <property type="protein sequence ID" value="TKD03259.1"/>
    <property type="molecule type" value="Genomic_DNA"/>
</dbReference>
<dbReference type="PROSITE" id="PS51257">
    <property type="entry name" value="PROKAR_LIPOPROTEIN"/>
    <property type="match status" value="1"/>
</dbReference>
<dbReference type="AlphaFoldDB" id="A0A4U1J7D9"/>
<evidence type="ECO:0000313" key="3">
    <source>
        <dbReference type="EMBL" id="TKD03259.1"/>
    </source>
</evidence>
<comment type="caution">
    <text evidence="3">The sequence shown here is derived from an EMBL/GenBank/DDBJ whole genome shotgun (WGS) entry which is preliminary data.</text>
</comment>
<proteinExistence type="predicted"/>
<dbReference type="Proteomes" id="UP000309215">
    <property type="component" value="Unassembled WGS sequence"/>
</dbReference>
<feature type="chain" id="PRO_5020952044" description="Lipoprotein" evidence="2">
    <location>
        <begin position="20"/>
        <end position="205"/>
    </location>
</feature>
<accession>A0A4U1J7D9</accession>
<evidence type="ECO:0000256" key="2">
    <source>
        <dbReference type="SAM" id="SignalP"/>
    </source>
</evidence>
<feature type="compositionally biased region" description="Low complexity" evidence="1">
    <location>
        <begin position="25"/>
        <end position="36"/>
    </location>
</feature>
<keyword evidence="2" id="KW-0732">Signal</keyword>
<feature type="signal peptide" evidence="2">
    <location>
        <begin position="1"/>
        <end position="19"/>
    </location>
</feature>
<evidence type="ECO:0000256" key="1">
    <source>
        <dbReference type="SAM" id="MobiDB-lite"/>
    </source>
</evidence>
<evidence type="ECO:0000313" key="4">
    <source>
        <dbReference type="Proteomes" id="UP000309215"/>
    </source>
</evidence>
<feature type="compositionally biased region" description="Pro residues" evidence="1">
    <location>
        <begin position="37"/>
        <end position="56"/>
    </location>
</feature>
<feature type="region of interest" description="Disordered" evidence="1">
    <location>
        <begin position="25"/>
        <end position="81"/>
    </location>
</feature>
<evidence type="ECO:0008006" key="5">
    <source>
        <dbReference type="Google" id="ProtNLM"/>
    </source>
</evidence>
<protein>
    <recommendedName>
        <fullName evidence="5">Lipoprotein</fullName>
    </recommendedName>
</protein>
<keyword evidence="4" id="KW-1185">Reference proteome</keyword>
<gene>
    <name evidence="3" type="ORF">E8A74_26335</name>
</gene>